<dbReference type="Proteomes" id="UP000019116">
    <property type="component" value="Chromosome 6B"/>
</dbReference>
<name>A0A3B6PTU9_WHEAT</name>
<dbReference type="Gramene" id="TraesNOR6B03G03668550.1">
    <property type="protein sequence ID" value="TraesNOR6B03G03668550.1"/>
    <property type="gene ID" value="TraesNOR6B03G03668550"/>
</dbReference>
<evidence type="ECO:0000313" key="2">
    <source>
        <dbReference type="EnsemblPlants" id="TraesCS6B02G436200.1"/>
    </source>
</evidence>
<reference evidence="2" key="1">
    <citation type="submission" date="2018-08" db="EMBL/GenBank/DDBJ databases">
        <authorList>
            <person name="Rossello M."/>
        </authorList>
    </citation>
    <scope>NUCLEOTIDE SEQUENCE [LARGE SCALE GENOMIC DNA]</scope>
    <source>
        <strain evidence="2">cv. Chinese Spring</strain>
    </source>
</reference>
<accession>A0A3B6PTU9</accession>
<dbReference type="AlphaFoldDB" id="A0A3B6PTU9"/>
<sequence length="327" mass="34926">MKKPEHLTGYGLMDPAENNMSKEADSVAISIEEDVLLGDSSRPEEADRVAMPSGEGVLLKDSLQSQLQEISVNHESMLKEADIVALSIGEEVHGDSSLPEEADSREIPSGEGILLGDSLQSQQQEINVNHENTEEEADTVAIQLGLRRRLGGSSLLEEADIVEISIGENVLLGDSTLPGEAEGVPMLSGEGVLPGDSSQTQQQEITIDHGPHMSIDELLKVIKGANGMPVLFVPSSDGRLAAVAVDGLQNLVPANRDNNVSGENKNQDFRAWLLLLASLVATVTYTAGLTPPGGFWAADDKANGYVAGTSVMRDKFNRRIMFCELGD</sequence>
<dbReference type="InterPro" id="IPR026961">
    <property type="entry name" value="PGG_dom"/>
</dbReference>
<proteinExistence type="predicted"/>
<evidence type="ECO:0000313" key="3">
    <source>
        <dbReference type="Proteomes" id="UP000019116"/>
    </source>
</evidence>
<organism evidence="2">
    <name type="scientific">Triticum aestivum</name>
    <name type="common">Wheat</name>
    <dbReference type="NCBI Taxonomy" id="4565"/>
    <lineage>
        <taxon>Eukaryota</taxon>
        <taxon>Viridiplantae</taxon>
        <taxon>Streptophyta</taxon>
        <taxon>Embryophyta</taxon>
        <taxon>Tracheophyta</taxon>
        <taxon>Spermatophyta</taxon>
        <taxon>Magnoliopsida</taxon>
        <taxon>Liliopsida</taxon>
        <taxon>Poales</taxon>
        <taxon>Poaceae</taxon>
        <taxon>BOP clade</taxon>
        <taxon>Pooideae</taxon>
        <taxon>Triticodae</taxon>
        <taxon>Triticeae</taxon>
        <taxon>Triticinae</taxon>
        <taxon>Triticum</taxon>
    </lineage>
</organism>
<feature type="domain" description="PGG" evidence="1">
    <location>
        <begin position="265"/>
        <end position="322"/>
    </location>
</feature>
<reference evidence="2" key="2">
    <citation type="submission" date="2018-10" db="UniProtKB">
        <authorList>
            <consortium name="EnsemblPlants"/>
        </authorList>
    </citation>
    <scope>IDENTIFICATION</scope>
</reference>
<dbReference type="Gramene" id="TraesCS6B03G1221400.1">
    <property type="protein sequence ID" value="TraesCS6B03G1221400.1.CDS"/>
    <property type="gene ID" value="TraesCS6B03G1221400"/>
</dbReference>
<evidence type="ECO:0000259" key="1">
    <source>
        <dbReference type="Pfam" id="PF13962"/>
    </source>
</evidence>
<dbReference type="PaxDb" id="4565-Traes_6BL_2B0214236.1"/>
<dbReference type="Pfam" id="PF13962">
    <property type="entry name" value="PGG"/>
    <property type="match status" value="1"/>
</dbReference>
<protein>
    <recommendedName>
        <fullName evidence="1">PGG domain-containing protein</fullName>
    </recommendedName>
</protein>
<dbReference type="EnsemblPlants" id="TraesCS6B02G436200.1">
    <property type="protein sequence ID" value="TraesCS6B02G436200.1"/>
    <property type="gene ID" value="TraesCS6B02G436200"/>
</dbReference>
<keyword evidence="3" id="KW-1185">Reference proteome</keyword>
<dbReference type="Gramene" id="TraesCS6B02G436200.1">
    <property type="protein sequence ID" value="TraesCS6B02G436200.1"/>
    <property type="gene ID" value="TraesCS6B02G436200"/>
</dbReference>